<name>A0ABP1PPM1_9HEXA</name>
<organism evidence="2 3">
    <name type="scientific">Orchesella dallaii</name>
    <dbReference type="NCBI Taxonomy" id="48710"/>
    <lineage>
        <taxon>Eukaryota</taxon>
        <taxon>Metazoa</taxon>
        <taxon>Ecdysozoa</taxon>
        <taxon>Arthropoda</taxon>
        <taxon>Hexapoda</taxon>
        <taxon>Collembola</taxon>
        <taxon>Entomobryomorpha</taxon>
        <taxon>Entomobryoidea</taxon>
        <taxon>Orchesellidae</taxon>
        <taxon>Orchesellinae</taxon>
        <taxon>Orchesella</taxon>
    </lineage>
</organism>
<keyword evidence="1" id="KW-0732">Signal</keyword>
<proteinExistence type="predicted"/>
<comment type="caution">
    <text evidence="2">The sequence shown here is derived from an EMBL/GenBank/DDBJ whole genome shotgun (WGS) entry which is preliminary data.</text>
</comment>
<feature type="signal peptide" evidence="1">
    <location>
        <begin position="1"/>
        <end position="19"/>
    </location>
</feature>
<protein>
    <submittedName>
        <fullName evidence="2">Uncharacterized protein</fullName>
    </submittedName>
</protein>
<feature type="chain" id="PRO_5047082712" evidence="1">
    <location>
        <begin position="20"/>
        <end position="89"/>
    </location>
</feature>
<accession>A0ABP1PPM1</accession>
<dbReference type="EMBL" id="CAXLJM020000007">
    <property type="protein sequence ID" value="CAL8072795.1"/>
    <property type="molecule type" value="Genomic_DNA"/>
</dbReference>
<dbReference type="Proteomes" id="UP001642540">
    <property type="component" value="Unassembled WGS sequence"/>
</dbReference>
<keyword evidence="3" id="KW-1185">Reference proteome</keyword>
<sequence length="89" mass="9385">MGYFRTLMISAILFVLAQASVRNHQSSESKFVNALIVSAGIGNSGISKMSSIAVFENGLSPASEVALIQTQTGSLETNEATNDHHGRAC</sequence>
<reference evidence="2 3" key="1">
    <citation type="submission" date="2024-08" db="EMBL/GenBank/DDBJ databases">
        <authorList>
            <person name="Cucini C."/>
            <person name="Frati F."/>
        </authorList>
    </citation>
    <scope>NUCLEOTIDE SEQUENCE [LARGE SCALE GENOMIC DNA]</scope>
</reference>
<evidence type="ECO:0000313" key="3">
    <source>
        <dbReference type="Proteomes" id="UP001642540"/>
    </source>
</evidence>
<gene>
    <name evidence="2" type="ORF">ODALV1_LOCUS2329</name>
</gene>
<evidence type="ECO:0000256" key="1">
    <source>
        <dbReference type="SAM" id="SignalP"/>
    </source>
</evidence>
<evidence type="ECO:0000313" key="2">
    <source>
        <dbReference type="EMBL" id="CAL8072795.1"/>
    </source>
</evidence>